<gene>
    <name evidence="1" type="ORF">L0M14_12495</name>
</gene>
<name>A0ABY3SPR2_9BACL</name>
<reference evidence="1 2" key="1">
    <citation type="journal article" date="2024" name="Int. J. Syst. Evol. Microbiol.">
        <title>Paenibacillus hexagrammi sp. nov., a novel bacterium isolated from the gut content of Hexagrammos agrammus.</title>
        <authorList>
            <person name="Jung H.K."/>
            <person name="Kim D.G."/>
            <person name="Zin H."/>
            <person name="Park J."/>
            <person name="Jung H."/>
            <person name="Kim Y.O."/>
            <person name="Kong H.J."/>
            <person name="Kim J.W."/>
            <person name="Kim Y.S."/>
        </authorList>
    </citation>
    <scope>NUCLEOTIDE SEQUENCE [LARGE SCALE GENOMIC DNA]</scope>
    <source>
        <strain evidence="1 2">YPD9-1</strain>
    </source>
</reference>
<dbReference type="Pfam" id="PF14398">
    <property type="entry name" value="ATPgrasp_YheCD"/>
    <property type="match status" value="1"/>
</dbReference>
<accession>A0ABY3SPR2</accession>
<evidence type="ECO:0000313" key="1">
    <source>
        <dbReference type="EMBL" id="UJF35822.1"/>
    </source>
</evidence>
<protein>
    <submittedName>
        <fullName evidence="1">YheC/YheD family protein</fullName>
    </submittedName>
</protein>
<sequence>MGHRIGILFDRDTFRGIPQGKTGNERLSLYNKAAKKLGLQSFYLTLDQIRGNQAKGYKRIGGKYRLVHGKVPRVIHNRALALSPASKRKMRLLAKSHTIFNRVNRFDKHDIHRMLIRKSQLRDYLPVSLSYSPRNLARAMRAYTSLYIKPTNSSVGEGIIQIKQCLDGRWHIHGKKENRSKEPYVKRSPMCIRRSDGNPITFSRRFRLLLIKEGPLI</sequence>
<evidence type="ECO:0000313" key="2">
    <source>
        <dbReference type="Proteomes" id="UP001649230"/>
    </source>
</evidence>
<organism evidence="1 2">
    <name type="scientific">Paenibacillus hexagrammi</name>
    <dbReference type="NCBI Taxonomy" id="2908839"/>
    <lineage>
        <taxon>Bacteria</taxon>
        <taxon>Bacillati</taxon>
        <taxon>Bacillota</taxon>
        <taxon>Bacilli</taxon>
        <taxon>Bacillales</taxon>
        <taxon>Paenibacillaceae</taxon>
        <taxon>Paenibacillus</taxon>
    </lineage>
</organism>
<keyword evidence="2" id="KW-1185">Reference proteome</keyword>
<dbReference type="EMBL" id="CP090978">
    <property type="protein sequence ID" value="UJF35822.1"/>
    <property type="molecule type" value="Genomic_DNA"/>
</dbReference>
<dbReference type="Proteomes" id="UP001649230">
    <property type="component" value="Chromosome"/>
</dbReference>
<dbReference type="InterPro" id="IPR026838">
    <property type="entry name" value="YheC/D"/>
</dbReference>
<proteinExistence type="predicted"/>